<proteinExistence type="predicted"/>
<dbReference type="RefSeq" id="WP_118152373.1">
    <property type="nucleotide sequence ID" value="NZ_QWEY01000006.1"/>
</dbReference>
<dbReference type="Gene3D" id="3.20.20.80">
    <property type="entry name" value="Glycosidases"/>
    <property type="match status" value="1"/>
</dbReference>
<keyword evidence="5" id="KW-1185">Reference proteome</keyword>
<organism evidence="4 5">
    <name type="scientific">Pseudotabrizicola alkalilacus</name>
    <dbReference type="NCBI Taxonomy" id="2305252"/>
    <lineage>
        <taxon>Bacteria</taxon>
        <taxon>Pseudomonadati</taxon>
        <taxon>Pseudomonadota</taxon>
        <taxon>Alphaproteobacteria</taxon>
        <taxon>Rhodobacterales</taxon>
        <taxon>Paracoccaceae</taxon>
        <taxon>Pseudotabrizicola</taxon>
    </lineage>
</organism>
<evidence type="ECO:0000313" key="4">
    <source>
        <dbReference type="EMBL" id="RGP36814.1"/>
    </source>
</evidence>
<evidence type="ECO:0000259" key="3">
    <source>
        <dbReference type="Pfam" id="PF23666"/>
    </source>
</evidence>
<dbReference type="Pfam" id="PF13550">
    <property type="entry name" value="Phage-tail_3"/>
    <property type="match status" value="1"/>
</dbReference>
<reference evidence="4 5" key="1">
    <citation type="submission" date="2018-08" db="EMBL/GenBank/DDBJ databases">
        <title>Flavobacterium tibetense sp. nov., isolated from a wetland YonghuCo on Tibetan Plateau.</title>
        <authorList>
            <person name="Phurbu D."/>
            <person name="Lu H."/>
            <person name="Xing P."/>
        </authorList>
    </citation>
    <scope>NUCLEOTIDE SEQUENCE [LARGE SCALE GENOMIC DNA]</scope>
    <source>
        <strain evidence="4 5">DJC</strain>
    </source>
</reference>
<dbReference type="Pfam" id="PF23666">
    <property type="entry name" value="Rcc01698_C"/>
    <property type="match status" value="1"/>
</dbReference>
<dbReference type="Pfam" id="PF13547">
    <property type="entry name" value="GTA_TIM"/>
    <property type="match status" value="1"/>
</dbReference>
<feature type="domain" description="Rcc01698-like C-terminal" evidence="3">
    <location>
        <begin position="1043"/>
        <end position="1142"/>
    </location>
</feature>
<evidence type="ECO:0000259" key="1">
    <source>
        <dbReference type="Pfam" id="PF13547"/>
    </source>
</evidence>
<gene>
    <name evidence="4" type="ORF">D1012_11650</name>
</gene>
<protein>
    <submittedName>
        <fullName evidence="4">Host specificity protein</fullName>
    </submittedName>
</protein>
<dbReference type="EMBL" id="QWEY01000006">
    <property type="protein sequence ID" value="RGP36814.1"/>
    <property type="molecule type" value="Genomic_DNA"/>
</dbReference>
<sequence length="1299" mass="144391">MATIVFAAAGAALGAGFGGTVLGLSGAVMGKALGATLGRVVDQRIMGIGSDAVEVGRLDRFHVMGSSEGAPIPKFWGRMRLPGQVIWASPFRETSRKSGGKGMPSPKTVEYTYSVSLAIALCEGEILGISRVWADGDEISPKSLNIRVYKGTEDQLPDPLIEAQQGNSFAPAYRGIAYVVLEELELAAYGNRVPQFSFEVMRRAQGKEAEKIPDLQESIRAVALIPGTGEYALATRKVVEEESFSFFRVLNVNAPSGETDLQTSLNQLNQELPKCQAVSLVVSWFGNDLRCGYCDIQPKVERNMVVGTQFPWRSGGVTRTEALEVPRVDGRPLYGGTPADSSVIDAIVALRARGQSVMFYPFILMEQIQGNNLPDPYSNNAFQPALPWRGRITLSIAPGRAHSPDRTELAVSEVTNFFGCAQIGDFYGQAGELYYTGEQKWGYRRFILHNAFLCQLAGGVESFCIGSGMRGLTQIRGPEHRFPTVEALIKLAADVRVILGPEVKLSYAADWSEYFGFHTEDNVYFHLDPLWASNDIDFIGIDNYMPISDWREGTQHADAAWWSIYNIDYLKSNISGGEGFDWYYSGPEGVESQNRLPIHDFGYGEDWVFRYKDLTSWWSQPHHNRINGVRLGHPTSWIPRSKPMRFTEYGCAAIDKGTNEPNKFLDARSSESSVPRSSLGTRDDFIQMQYFRASHMYWADPDNNPKSHLYAGSMLDLDHCYAWAWDARPYSDFPRNINLWSDGENYYRGHWLNGRATSVQLDRLICEVCEDSNLFEFDTSHLYASVHGYSVSESQSGRSKLQSLAVSYAFDCIEDEGVLRFQSRDVSGIIQVEACDVALGADGLSGLEYLRLPQSETASRVRFSHLAADGNFSPVVTEIANNQIPSSSVLEAEYPLVLPVGIAKAISSRWLAEVNISDDQLSFYLPLSRCGIQVGSTVLMNEMSYRVDGFELDKKLSVKVVRVEPTSNIHIGESMDSPEWNPYVSSGPVSNIWMDLPIIRSNQIPHAPFLAVSSNPWLSPAIVWSSNENSGYSVNSVFEAASRIGRTQSELSFSPAGIFDHGPVLLVSMPVGEMESVSLTGLLSGQNMLAIGDGDSENWEIVQYMRAELISPGLFGISMRLRGLAGFDAIMPEKWPIGRYVVIIDERVKQISITIEKLNHEQHYQIGPSDEDIGSDLVQHKIATFKGTGLRPLSVAHLTYHVENQDHFFRWIRRTRLNGDSWEGYDVPLNEELELYKFVVKSENGAVLMTRTLNETNFSYTLDHRFLNGVSGRYSVEVSQISLLYGSGSIKTLNIDVLI</sequence>
<comment type="caution">
    <text evidence="4">The sequence shown here is derived from an EMBL/GenBank/DDBJ whole genome shotgun (WGS) entry which is preliminary data.</text>
</comment>
<dbReference type="CDD" id="cd19607">
    <property type="entry name" value="GTA_TIM-barrel-like"/>
    <property type="match status" value="1"/>
</dbReference>
<evidence type="ECO:0000313" key="5">
    <source>
        <dbReference type="Proteomes" id="UP000284547"/>
    </source>
</evidence>
<dbReference type="InterPro" id="IPR025195">
    <property type="entry name" value="GTA_TIM_dom"/>
</dbReference>
<evidence type="ECO:0000259" key="2">
    <source>
        <dbReference type="Pfam" id="PF13550"/>
    </source>
</evidence>
<dbReference type="OrthoDB" id="8445115at2"/>
<dbReference type="InterPro" id="IPR032876">
    <property type="entry name" value="J_dom"/>
</dbReference>
<accession>A0A411Z182</accession>
<feature type="domain" description="Tip attachment protein J" evidence="2">
    <location>
        <begin position="793"/>
        <end position="948"/>
    </location>
</feature>
<name>A0A411Z182_9RHOB</name>
<dbReference type="Proteomes" id="UP000284547">
    <property type="component" value="Unassembled WGS sequence"/>
</dbReference>
<feature type="domain" description="GTA TIM-barrel-like" evidence="1">
    <location>
        <begin position="441"/>
        <end position="734"/>
    </location>
</feature>
<dbReference type="InterPro" id="IPR056490">
    <property type="entry name" value="Rcc01698_C"/>
</dbReference>